<dbReference type="InterPro" id="IPR036271">
    <property type="entry name" value="Tet_transcr_reg_TetR-rel_C_sf"/>
</dbReference>
<dbReference type="OrthoDB" id="9814200at2"/>
<evidence type="ECO:0000256" key="4">
    <source>
        <dbReference type="ARBA" id="ARBA00023163"/>
    </source>
</evidence>
<accession>A0A5M3XKX1</accession>
<dbReference type="PANTHER" id="PTHR30055:SF175">
    <property type="entry name" value="HTH-TYPE TRANSCRIPTIONAL REPRESSOR KSTR2"/>
    <property type="match status" value="1"/>
</dbReference>
<feature type="domain" description="HTH tetR-type" evidence="7">
    <location>
        <begin position="25"/>
        <end position="85"/>
    </location>
</feature>
<dbReference type="InterPro" id="IPR009057">
    <property type="entry name" value="Homeodomain-like_sf"/>
</dbReference>
<name>A0A5M3XKX1_9ACTN</name>
<dbReference type="InterPro" id="IPR050109">
    <property type="entry name" value="HTH-type_TetR-like_transc_reg"/>
</dbReference>
<dbReference type="SUPFAM" id="SSF46689">
    <property type="entry name" value="Homeodomain-like"/>
    <property type="match status" value="1"/>
</dbReference>
<keyword evidence="4" id="KW-0804">Transcription</keyword>
<evidence type="ECO:0000256" key="2">
    <source>
        <dbReference type="ARBA" id="ARBA00023015"/>
    </source>
</evidence>
<dbReference type="InterPro" id="IPR041490">
    <property type="entry name" value="KstR2_TetR_C"/>
</dbReference>
<evidence type="ECO:0000313" key="8">
    <source>
        <dbReference type="EMBL" id="GES22015.1"/>
    </source>
</evidence>
<dbReference type="Pfam" id="PF00440">
    <property type="entry name" value="TetR_N"/>
    <property type="match status" value="1"/>
</dbReference>
<gene>
    <name evidence="8" type="ORF">Aple_049120</name>
</gene>
<keyword evidence="2" id="KW-0805">Transcription regulation</keyword>
<feature type="DNA-binding region" description="H-T-H motif" evidence="5">
    <location>
        <begin position="48"/>
        <end position="67"/>
    </location>
</feature>
<evidence type="ECO:0000256" key="1">
    <source>
        <dbReference type="ARBA" id="ARBA00022491"/>
    </source>
</evidence>
<dbReference type="PANTHER" id="PTHR30055">
    <property type="entry name" value="HTH-TYPE TRANSCRIPTIONAL REGULATOR RUTR"/>
    <property type="match status" value="1"/>
</dbReference>
<keyword evidence="3 5" id="KW-0238">DNA-binding</keyword>
<dbReference type="GO" id="GO:0003700">
    <property type="term" value="F:DNA-binding transcription factor activity"/>
    <property type="evidence" value="ECO:0007669"/>
    <property type="project" value="TreeGrafter"/>
</dbReference>
<dbReference type="Proteomes" id="UP000377595">
    <property type="component" value="Unassembled WGS sequence"/>
</dbReference>
<dbReference type="AlphaFoldDB" id="A0A5M3XKX1"/>
<dbReference type="Pfam" id="PF17932">
    <property type="entry name" value="TetR_C_24"/>
    <property type="match status" value="1"/>
</dbReference>
<keyword evidence="9" id="KW-1185">Reference proteome</keyword>
<reference evidence="8 9" key="1">
    <citation type="submission" date="2019-10" db="EMBL/GenBank/DDBJ databases">
        <title>Whole genome shotgun sequence of Acrocarpospora pleiomorpha NBRC 16267.</title>
        <authorList>
            <person name="Ichikawa N."/>
            <person name="Kimura A."/>
            <person name="Kitahashi Y."/>
            <person name="Komaki H."/>
            <person name="Oguchi A."/>
        </authorList>
    </citation>
    <scope>NUCLEOTIDE SEQUENCE [LARGE SCALE GENOMIC DNA]</scope>
    <source>
        <strain evidence="8 9">NBRC 16267</strain>
    </source>
</reference>
<dbReference type="RefSeq" id="WP_155346980.1">
    <property type="nucleotide sequence ID" value="NZ_BAAAHM010000030.1"/>
</dbReference>
<dbReference type="EMBL" id="BLAF01000027">
    <property type="protein sequence ID" value="GES22015.1"/>
    <property type="molecule type" value="Genomic_DNA"/>
</dbReference>
<organism evidence="8 9">
    <name type="scientific">Acrocarpospora pleiomorpha</name>
    <dbReference type="NCBI Taxonomy" id="90975"/>
    <lineage>
        <taxon>Bacteria</taxon>
        <taxon>Bacillati</taxon>
        <taxon>Actinomycetota</taxon>
        <taxon>Actinomycetes</taxon>
        <taxon>Streptosporangiales</taxon>
        <taxon>Streptosporangiaceae</taxon>
        <taxon>Acrocarpospora</taxon>
    </lineage>
</organism>
<protein>
    <submittedName>
        <fullName evidence="8">Putative transcriptional regulator TetR family protein</fullName>
    </submittedName>
</protein>
<feature type="compositionally biased region" description="Polar residues" evidence="6">
    <location>
        <begin position="1"/>
        <end position="13"/>
    </location>
</feature>
<dbReference type="InterPro" id="IPR001647">
    <property type="entry name" value="HTH_TetR"/>
</dbReference>
<keyword evidence="1" id="KW-0678">Repressor</keyword>
<dbReference type="Gene3D" id="1.10.357.10">
    <property type="entry name" value="Tetracycline Repressor, domain 2"/>
    <property type="match status" value="1"/>
</dbReference>
<evidence type="ECO:0000313" key="9">
    <source>
        <dbReference type="Proteomes" id="UP000377595"/>
    </source>
</evidence>
<feature type="region of interest" description="Disordered" evidence="6">
    <location>
        <begin position="1"/>
        <end position="24"/>
    </location>
</feature>
<dbReference type="PRINTS" id="PR00455">
    <property type="entry name" value="HTHTETR"/>
</dbReference>
<dbReference type="SUPFAM" id="SSF48498">
    <property type="entry name" value="Tetracyclin repressor-like, C-terminal domain"/>
    <property type="match status" value="1"/>
</dbReference>
<proteinExistence type="predicted"/>
<sequence length="213" mass="23545">MTPPGKTTKSATGNRRKSTGSPIGQARKESVLLAAAKVFAEKGFSSATVRDVADEAGMLSGSLYYYFDSKEAIVEQVLLEYLDTVIKEYRAAVADAAGPAEALRELMARALLSVARNRYQVLILQNDWHYVQDFPSIARGQNEIAQIWMDVIDAGMAEGSFRKEFSSRMVYRTVMGAVQAIIRWFDPHGSISIDEIIHIETELLLNGVNVPAR</sequence>
<comment type="caution">
    <text evidence="8">The sequence shown here is derived from an EMBL/GenBank/DDBJ whole genome shotgun (WGS) entry which is preliminary data.</text>
</comment>
<evidence type="ECO:0000256" key="5">
    <source>
        <dbReference type="PROSITE-ProRule" id="PRU00335"/>
    </source>
</evidence>
<evidence type="ECO:0000256" key="6">
    <source>
        <dbReference type="SAM" id="MobiDB-lite"/>
    </source>
</evidence>
<dbReference type="GO" id="GO:0000976">
    <property type="term" value="F:transcription cis-regulatory region binding"/>
    <property type="evidence" value="ECO:0007669"/>
    <property type="project" value="TreeGrafter"/>
</dbReference>
<evidence type="ECO:0000259" key="7">
    <source>
        <dbReference type="PROSITE" id="PS50977"/>
    </source>
</evidence>
<dbReference type="PROSITE" id="PS50977">
    <property type="entry name" value="HTH_TETR_2"/>
    <property type="match status" value="1"/>
</dbReference>
<dbReference type="Gene3D" id="1.10.10.60">
    <property type="entry name" value="Homeodomain-like"/>
    <property type="match status" value="1"/>
</dbReference>
<evidence type="ECO:0000256" key="3">
    <source>
        <dbReference type="ARBA" id="ARBA00023125"/>
    </source>
</evidence>